<comment type="caution">
    <text evidence="1">The sequence shown here is derived from an EMBL/GenBank/DDBJ whole genome shotgun (WGS) entry which is preliminary data.</text>
</comment>
<dbReference type="RefSeq" id="WP_057768515.1">
    <property type="nucleotide sequence ID" value="NZ_JQAT01000001.1"/>
</dbReference>
<name>A0A0R2FLX6_9LACO</name>
<dbReference type="EMBL" id="JQAT01000001">
    <property type="protein sequence ID" value="KRN29570.1"/>
    <property type="molecule type" value="Genomic_DNA"/>
</dbReference>
<evidence type="ECO:0000313" key="3">
    <source>
        <dbReference type="Proteomes" id="UP000051645"/>
    </source>
</evidence>
<organism evidence="1 4">
    <name type="scientific">Lactobacillus selangorensis</name>
    <dbReference type="NCBI Taxonomy" id="81857"/>
    <lineage>
        <taxon>Bacteria</taxon>
        <taxon>Bacillati</taxon>
        <taxon>Bacillota</taxon>
        <taxon>Bacilli</taxon>
        <taxon>Lactobacillales</taxon>
        <taxon>Lactobacillaceae</taxon>
        <taxon>Lactobacillus</taxon>
    </lineage>
</organism>
<keyword evidence="3" id="KW-1185">Reference proteome</keyword>
<dbReference type="OrthoDB" id="2292110at2"/>
<dbReference type="PATRIC" id="fig|81857.3.peg.460"/>
<dbReference type="EMBL" id="JQAZ01000001">
    <property type="protein sequence ID" value="KRN33900.1"/>
    <property type="molecule type" value="Genomic_DNA"/>
</dbReference>
<dbReference type="AlphaFoldDB" id="A0A0R2FLX6"/>
<dbReference type="Proteomes" id="UP000051751">
    <property type="component" value="Unassembled WGS sequence"/>
</dbReference>
<reference evidence="3 4" key="1">
    <citation type="journal article" date="2015" name="Genome Announc.">
        <title>Expanding the biotechnology potential of lactobacilli through comparative genomics of 213 strains and associated genera.</title>
        <authorList>
            <person name="Sun Z."/>
            <person name="Harris H.M."/>
            <person name="McCann A."/>
            <person name="Guo C."/>
            <person name="Argimon S."/>
            <person name="Zhang W."/>
            <person name="Yang X."/>
            <person name="Jeffery I.B."/>
            <person name="Cooney J.C."/>
            <person name="Kagawa T.F."/>
            <person name="Liu W."/>
            <person name="Song Y."/>
            <person name="Salvetti E."/>
            <person name="Wrobel A."/>
            <person name="Rasinkangas P."/>
            <person name="Parkhill J."/>
            <person name="Rea M.C."/>
            <person name="O'Sullivan O."/>
            <person name="Ritari J."/>
            <person name="Douillard F.P."/>
            <person name="Paul Ross R."/>
            <person name="Yang R."/>
            <person name="Briner A.E."/>
            <person name="Felis G.E."/>
            <person name="de Vos W.M."/>
            <person name="Barrangou R."/>
            <person name="Klaenhammer T.R."/>
            <person name="Caufield P.W."/>
            <person name="Cui Y."/>
            <person name="Zhang H."/>
            <person name="O'Toole P.W."/>
        </authorList>
    </citation>
    <scope>NUCLEOTIDE SEQUENCE [LARGE SCALE GENOMIC DNA]</scope>
    <source>
        <strain evidence="1 4">ATCC BAA-66</strain>
        <strain evidence="2 3">DSM 13344</strain>
    </source>
</reference>
<evidence type="ECO:0000313" key="4">
    <source>
        <dbReference type="Proteomes" id="UP000051751"/>
    </source>
</evidence>
<protein>
    <submittedName>
        <fullName evidence="1">Uncharacterized protein</fullName>
    </submittedName>
</protein>
<accession>A0A0R2FLX6</accession>
<dbReference type="STRING" id="81857.IV38_GL000456"/>
<dbReference type="Proteomes" id="UP000051645">
    <property type="component" value="Unassembled WGS sequence"/>
</dbReference>
<proteinExistence type="predicted"/>
<gene>
    <name evidence="1" type="ORF">IV38_GL000456</name>
    <name evidence="2" type="ORF">IV40_GL000212</name>
</gene>
<evidence type="ECO:0000313" key="1">
    <source>
        <dbReference type="EMBL" id="KRN29570.1"/>
    </source>
</evidence>
<evidence type="ECO:0000313" key="2">
    <source>
        <dbReference type="EMBL" id="KRN33900.1"/>
    </source>
</evidence>
<sequence>MAAQKKEQADVVKETHFDISDADVQSAADKLSDTDLGYVTKKDYPQMDDEQWARAFYSKIAEEFTNREDDNYLYVEPFDYVGGDIDMIIFNMDIVKTREDARKDLAKALGEKA</sequence>